<sequence length="134" mass="15333">MGSTIVRCDRFLERAAKNEIVKGWKPDLIFYIPFNIEDGSKLDYDNAKAFAAEGDYIFIAIARYGYITVYDKSTGKLVGRIEPGDNVHKQSGWCDFNYAINVMQREDGSYLILHEENAFAKILCYSWNPVSTKK</sequence>
<dbReference type="Proteomes" id="UP000824112">
    <property type="component" value="Unassembled WGS sequence"/>
</dbReference>
<organism evidence="1 2">
    <name type="scientific">Candidatus Gallibacteroides avistercoris</name>
    <dbReference type="NCBI Taxonomy" id="2840833"/>
    <lineage>
        <taxon>Bacteria</taxon>
        <taxon>Pseudomonadati</taxon>
        <taxon>Bacteroidota</taxon>
        <taxon>Bacteroidia</taxon>
        <taxon>Bacteroidales</taxon>
        <taxon>Bacteroidaceae</taxon>
        <taxon>Bacteroidaceae incertae sedis</taxon>
        <taxon>Candidatus Gallibacteroides</taxon>
    </lineage>
</organism>
<accession>A0A9D1M6K6</accession>
<dbReference type="AlphaFoldDB" id="A0A9D1M6K6"/>
<evidence type="ECO:0000313" key="1">
    <source>
        <dbReference type="EMBL" id="HIU54596.1"/>
    </source>
</evidence>
<proteinExistence type="predicted"/>
<protein>
    <submittedName>
        <fullName evidence="1">Uncharacterized protein</fullName>
    </submittedName>
</protein>
<evidence type="ECO:0000313" key="2">
    <source>
        <dbReference type="Proteomes" id="UP000824112"/>
    </source>
</evidence>
<comment type="caution">
    <text evidence="1">The sequence shown here is derived from an EMBL/GenBank/DDBJ whole genome shotgun (WGS) entry which is preliminary data.</text>
</comment>
<name>A0A9D1M6K6_9BACT</name>
<dbReference type="EMBL" id="DVNA01000048">
    <property type="protein sequence ID" value="HIU54596.1"/>
    <property type="molecule type" value="Genomic_DNA"/>
</dbReference>
<reference evidence="1" key="2">
    <citation type="journal article" date="2021" name="PeerJ">
        <title>Extensive microbial diversity within the chicken gut microbiome revealed by metagenomics and culture.</title>
        <authorList>
            <person name="Gilroy R."/>
            <person name="Ravi A."/>
            <person name="Getino M."/>
            <person name="Pursley I."/>
            <person name="Horton D.L."/>
            <person name="Alikhan N.F."/>
            <person name="Baker D."/>
            <person name="Gharbi K."/>
            <person name="Hall N."/>
            <person name="Watson M."/>
            <person name="Adriaenssens E.M."/>
            <person name="Foster-Nyarko E."/>
            <person name="Jarju S."/>
            <person name="Secka A."/>
            <person name="Antonio M."/>
            <person name="Oren A."/>
            <person name="Chaudhuri R.R."/>
            <person name="La Ragione R."/>
            <person name="Hildebrand F."/>
            <person name="Pallen M.J."/>
        </authorList>
    </citation>
    <scope>NUCLEOTIDE SEQUENCE</scope>
    <source>
        <strain evidence="1">CHK158-818</strain>
    </source>
</reference>
<reference evidence="1" key="1">
    <citation type="submission" date="2020-10" db="EMBL/GenBank/DDBJ databases">
        <authorList>
            <person name="Gilroy R."/>
        </authorList>
    </citation>
    <scope>NUCLEOTIDE SEQUENCE</scope>
    <source>
        <strain evidence="1">CHK158-818</strain>
    </source>
</reference>
<gene>
    <name evidence="1" type="ORF">IAB03_02165</name>
</gene>